<gene>
    <name evidence="1" type="ORF">DA792_18825</name>
</gene>
<proteinExistence type="predicted"/>
<dbReference type="EMBL" id="CP028475">
    <property type="protein sequence ID" value="AVW92893.1"/>
    <property type="molecule type" value="Genomic_DNA"/>
</dbReference>
<dbReference type="Proteomes" id="UP000241447">
    <property type="component" value="Chromosome"/>
</dbReference>
<accession>A0A2R4M6T7</accession>
<reference evidence="1 2" key="1">
    <citation type="submission" date="2018-03" db="EMBL/GenBank/DDBJ databases">
        <title>The Complete Genome of Celeribacter baekdonensis strain LH4, a Thiosulfate-Oxidizing Alphaproteobacterium Isolated from Gulf of Mexico Continental Slope Sediments.</title>
        <authorList>
            <person name="Flood B.E."/>
            <person name="Bailey J.V."/>
            <person name="Leprich D."/>
        </authorList>
    </citation>
    <scope>NUCLEOTIDE SEQUENCE [LARGE SCALE GENOMIC DNA]</scope>
    <source>
        <strain evidence="1 2">LH4</strain>
    </source>
</reference>
<dbReference type="KEGG" id="cbak:DA792_18825"/>
<protein>
    <submittedName>
        <fullName evidence="1">Uncharacterized protein</fullName>
    </submittedName>
</protein>
<sequence>MNIASAFNSCITIIVGRGEAQRKWRSSEIVINLLFPLGLTLCFGEIAMQTSFAITEFQKELSGQAVSELGKEQ</sequence>
<evidence type="ECO:0000313" key="2">
    <source>
        <dbReference type="Proteomes" id="UP000241447"/>
    </source>
</evidence>
<name>A0A2R4M6T7_9RHOB</name>
<organism evidence="1 2">
    <name type="scientific">Celeribacter baekdonensis</name>
    <dbReference type="NCBI Taxonomy" id="875171"/>
    <lineage>
        <taxon>Bacteria</taxon>
        <taxon>Pseudomonadati</taxon>
        <taxon>Pseudomonadota</taxon>
        <taxon>Alphaproteobacteria</taxon>
        <taxon>Rhodobacterales</taxon>
        <taxon>Roseobacteraceae</taxon>
        <taxon>Celeribacter</taxon>
    </lineage>
</organism>
<dbReference type="AlphaFoldDB" id="A0A2R4M6T7"/>
<evidence type="ECO:0000313" key="1">
    <source>
        <dbReference type="EMBL" id="AVW92893.1"/>
    </source>
</evidence>